<dbReference type="Gene3D" id="1.10.10.10">
    <property type="entry name" value="Winged helix-like DNA-binding domain superfamily/Winged helix DNA-binding domain"/>
    <property type="match status" value="1"/>
</dbReference>
<dbReference type="SUPFAM" id="SSF46689">
    <property type="entry name" value="Homeodomain-like"/>
    <property type="match status" value="1"/>
</dbReference>
<protein>
    <submittedName>
        <fullName evidence="2">Transposase</fullName>
    </submittedName>
</protein>
<dbReference type="InterPro" id="IPR055247">
    <property type="entry name" value="InsJ-like_HTH"/>
</dbReference>
<dbReference type="OrthoDB" id="565387at2"/>
<evidence type="ECO:0000313" key="3">
    <source>
        <dbReference type="Proteomes" id="UP000024842"/>
    </source>
</evidence>
<dbReference type="InterPro" id="IPR036388">
    <property type="entry name" value="WH-like_DNA-bd_sf"/>
</dbReference>
<dbReference type="AlphaFoldDB" id="A0A023DX75"/>
<accession>A0A023DX75</accession>
<dbReference type="RefSeq" id="WP_035543892.1">
    <property type="nucleotide sequence ID" value="NZ_BAUP01000047.1"/>
</dbReference>
<feature type="domain" description="Insertion element IS150 protein InsJ-like helix-turn-helix" evidence="1">
    <location>
        <begin position="10"/>
        <end position="54"/>
    </location>
</feature>
<evidence type="ECO:0000259" key="1">
    <source>
        <dbReference type="Pfam" id="PF13518"/>
    </source>
</evidence>
<keyword evidence="3" id="KW-1185">Reference proteome</keyword>
<sequence>MTKSYSNDLRQRVIEYLDEGNSCIEASQLVKMNVSMIGRWHRKYRQEGSYFPKRRVMTQKKIDLAAA</sequence>
<dbReference type="EMBL" id="BAUP01000047">
    <property type="protein sequence ID" value="GAJ45943.1"/>
    <property type="molecule type" value="Genomic_DNA"/>
</dbReference>
<dbReference type="Pfam" id="PF13518">
    <property type="entry name" value="HTH_28"/>
    <property type="match status" value="1"/>
</dbReference>
<organism evidence="2 3">
    <name type="scientific">Holospora elegans E1</name>
    <dbReference type="NCBI Taxonomy" id="1427503"/>
    <lineage>
        <taxon>Bacteria</taxon>
        <taxon>Pseudomonadati</taxon>
        <taxon>Pseudomonadota</taxon>
        <taxon>Alphaproteobacteria</taxon>
        <taxon>Holosporales</taxon>
        <taxon>Holosporaceae</taxon>
        <taxon>Holospora</taxon>
    </lineage>
</organism>
<dbReference type="STRING" id="1427503.HE1_00261"/>
<proteinExistence type="predicted"/>
<dbReference type="InterPro" id="IPR009057">
    <property type="entry name" value="Homeodomain-like_sf"/>
</dbReference>
<comment type="caution">
    <text evidence="2">The sequence shown here is derived from an EMBL/GenBank/DDBJ whole genome shotgun (WGS) entry which is preliminary data.</text>
</comment>
<reference evidence="2 3" key="1">
    <citation type="journal article" date="2014" name="FEMS Microbiol. Lett.">
        <title>Draft genome sequences of three Holospora species (Holospora obtusa, Holospora undulata, and Holospora elegans), endonuclear symbiotic bacteria of the ciliate Paramecium caudatum.</title>
        <authorList>
            <person name="Dohra H."/>
            <person name="Tanaka K."/>
            <person name="Suzuki T."/>
            <person name="Fujishima M."/>
            <person name="Suzuki H."/>
        </authorList>
    </citation>
    <scope>NUCLEOTIDE SEQUENCE [LARGE SCALE GENOMIC DNA]</scope>
    <source>
        <strain evidence="2 3">E1</strain>
    </source>
</reference>
<gene>
    <name evidence="2" type="ORF">HE1_00261</name>
</gene>
<dbReference type="Proteomes" id="UP000024842">
    <property type="component" value="Unassembled WGS sequence"/>
</dbReference>
<name>A0A023DX75_9PROT</name>
<evidence type="ECO:0000313" key="2">
    <source>
        <dbReference type="EMBL" id="GAJ45943.1"/>
    </source>
</evidence>